<dbReference type="EMBL" id="JARJCM010000002">
    <property type="protein sequence ID" value="KAJ7046940.1"/>
    <property type="molecule type" value="Genomic_DNA"/>
</dbReference>
<proteinExistence type="predicted"/>
<dbReference type="Proteomes" id="UP001218188">
    <property type="component" value="Unassembled WGS sequence"/>
</dbReference>
<organism evidence="1 2">
    <name type="scientific">Mycena alexandri</name>
    <dbReference type="NCBI Taxonomy" id="1745969"/>
    <lineage>
        <taxon>Eukaryota</taxon>
        <taxon>Fungi</taxon>
        <taxon>Dikarya</taxon>
        <taxon>Basidiomycota</taxon>
        <taxon>Agaricomycotina</taxon>
        <taxon>Agaricomycetes</taxon>
        <taxon>Agaricomycetidae</taxon>
        <taxon>Agaricales</taxon>
        <taxon>Marasmiineae</taxon>
        <taxon>Mycenaceae</taxon>
        <taxon>Mycena</taxon>
    </lineage>
</organism>
<feature type="non-terminal residue" evidence="1">
    <location>
        <position position="94"/>
    </location>
</feature>
<keyword evidence="2" id="KW-1185">Reference proteome</keyword>
<sequence>MRSERQKEVLNLLNLLERGKKAAQRQLNALRDPIARLPLEISSEIFLQCVPSYPQPDVCAAPMLLLNICDAWTNIALSTPAIWAALVFDNPCGE</sequence>
<comment type="caution">
    <text evidence="1">The sequence shown here is derived from an EMBL/GenBank/DDBJ whole genome shotgun (WGS) entry which is preliminary data.</text>
</comment>
<name>A0AAD6XG60_9AGAR</name>
<dbReference type="AlphaFoldDB" id="A0AAD6XG60"/>
<protein>
    <recommendedName>
        <fullName evidence="3">F-box domain-containing protein</fullName>
    </recommendedName>
</protein>
<evidence type="ECO:0000313" key="1">
    <source>
        <dbReference type="EMBL" id="KAJ7046940.1"/>
    </source>
</evidence>
<accession>A0AAD6XG60</accession>
<reference evidence="1" key="1">
    <citation type="submission" date="2023-03" db="EMBL/GenBank/DDBJ databases">
        <title>Massive genome expansion in bonnet fungi (Mycena s.s.) driven by repeated elements and novel gene families across ecological guilds.</title>
        <authorList>
            <consortium name="Lawrence Berkeley National Laboratory"/>
            <person name="Harder C.B."/>
            <person name="Miyauchi S."/>
            <person name="Viragh M."/>
            <person name="Kuo A."/>
            <person name="Thoen E."/>
            <person name="Andreopoulos B."/>
            <person name="Lu D."/>
            <person name="Skrede I."/>
            <person name="Drula E."/>
            <person name="Henrissat B."/>
            <person name="Morin E."/>
            <person name="Kohler A."/>
            <person name="Barry K."/>
            <person name="LaButti K."/>
            <person name="Morin E."/>
            <person name="Salamov A."/>
            <person name="Lipzen A."/>
            <person name="Mereny Z."/>
            <person name="Hegedus B."/>
            <person name="Baldrian P."/>
            <person name="Stursova M."/>
            <person name="Weitz H."/>
            <person name="Taylor A."/>
            <person name="Grigoriev I.V."/>
            <person name="Nagy L.G."/>
            <person name="Martin F."/>
            <person name="Kauserud H."/>
        </authorList>
    </citation>
    <scope>NUCLEOTIDE SEQUENCE</scope>
    <source>
        <strain evidence="1">CBHHK200</strain>
    </source>
</reference>
<gene>
    <name evidence="1" type="ORF">C8F04DRAFT_938210</name>
</gene>
<evidence type="ECO:0008006" key="3">
    <source>
        <dbReference type="Google" id="ProtNLM"/>
    </source>
</evidence>
<evidence type="ECO:0000313" key="2">
    <source>
        <dbReference type="Proteomes" id="UP001218188"/>
    </source>
</evidence>